<evidence type="ECO:0000313" key="1">
    <source>
        <dbReference type="EMBL" id="CAD8117311.1"/>
    </source>
</evidence>
<comment type="caution">
    <text evidence="1">The sequence shown here is derived from an EMBL/GenBank/DDBJ whole genome shotgun (WGS) entry which is preliminary data.</text>
</comment>
<accession>A0A8S1QPQ2</accession>
<gene>
    <name evidence="1" type="ORF">PPRIM_AZ9-3.1.T1950007</name>
</gene>
<protein>
    <submittedName>
        <fullName evidence="1">Uncharacterized protein</fullName>
    </submittedName>
</protein>
<organism evidence="1 2">
    <name type="scientific">Paramecium primaurelia</name>
    <dbReference type="NCBI Taxonomy" id="5886"/>
    <lineage>
        <taxon>Eukaryota</taxon>
        <taxon>Sar</taxon>
        <taxon>Alveolata</taxon>
        <taxon>Ciliophora</taxon>
        <taxon>Intramacronucleata</taxon>
        <taxon>Oligohymenophorea</taxon>
        <taxon>Peniculida</taxon>
        <taxon>Parameciidae</taxon>
        <taxon>Paramecium</taxon>
    </lineage>
</organism>
<reference evidence="1" key="1">
    <citation type="submission" date="2021-01" db="EMBL/GenBank/DDBJ databases">
        <authorList>
            <consortium name="Genoscope - CEA"/>
            <person name="William W."/>
        </authorList>
    </citation>
    <scope>NUCLEOTIDE SEQUENCE</scope>
</reference>
<name>A0A8S1QPQ2_PARPR</name>
<dbReference type="AlphaFoldDB" id="A0A8S1QPQ2"/>
<keyword evidence="2" id="KW-1185">Reference proteome</keyword>
<sequence length="119" mass="14418">MDKNGINVSHPQYQEELPKLFVHIQSIEKECDDLINRMNIQMDLLQQEFYLLIGGIISKYQISKQQFLNLNSQQMNSYLEQSVHFRSFEFKINQLLQQFKNEFQFQIQKLLYELSLYFN</sequence>
<dbReference type="EMBL" id="CAJJDM010000204">
    <property type="protein sequence ID" value="CAD8117311.1"/>
    <property type="molecule type" value="Genomic_DNA"/>
</dbReference>
<dbReference type="Proteomes" id="UP000688137">
    <property type="component" value="Unassembled WGS sequence"/>
</dbReference>
<evidence type="ECO:0000313" key="2">
    <source>
        <dbReference type="Proteomes" id="UP000688137"/>
    </source>
</evidence>
<proteinExistence type="predicted"/>